<accession>A0ABD2ZP50</accession>
<evidence type="ECO:0000313" key="1">
    <source>
        <dbReference type="EMBL" id="KAL3520646.1"/>
    </source>
</evidence>
<dbReference type="PANTHER" id="PTHR33527">
    <property type="entry name" value="OS07G0274300 PROTEIN"/>
    <property type="match status" value="1"/>
</dbReference>
<dbReference type="Proteomes" id="UP001630127">
    <property type="component" value="Unassembled WGS sequence"/>
</dbReference>
<evidence type="ECO:0008006" key="3">
    <source>
        <dbReference type="Google" id="ProtNLM"/>
    </source>
</evidence>
<dbReference type="PANTHER" id="PTHR33527:SF28">
    <property type="entry name" value="GB|AAD43168.1"/>
    <property type="match status" value="1"/>
</dbReference>
<reference evidence="1 2" key="1">
    <citation type="submission" date="2024-11" db="EMBL/GenBank/DDBJ databases">
        <title>A near-complete genome assembly of Cinchona calisaya.</title>
        <authorList>
            <person name="Lian D.C."/>
            <person name="Zhao X.W."/>
            <person name="Wei L."/>
        </authorList>
    </citation>
    <scope>NUCLEOTIDE SEQUENCE [LARGE SCALE GENOMIC DNA]</scope>
    <source>
        <tissue evidence="1">Nenye</tissue>
    </source>
</reference>
<proteinExistence type="predicted"/>
<comment type="caution">
    <text evidence="1">The sequence shown here is derived from an EMBL/GenBank/DDBJ whole genome shotgun (WGS) entry which is preliminary data.</text>
</comment>
<name>A0ABD2ZP50_9GENT</name>
<keyword evidence="2" id="KW-1185">Reference proteome</keyword>
<dbReference type="EMBL" id="JBJUIK010000008">
    <property type="protein sequence ID" value="KAL3520646.1"/>
    <property type="molecule type" value="Genomic_DNA"/>
</dbReference>
<organism evidence="1 2">
    <name type="scientific">Cinchona calisaya</name>
    <dbReference type="NCBI Taxonomy" id="153742"/>
    <lineage>
        <taxon>Eukaryota</taxon>
        <taxon>Viridiplantae</taxon>
        <taxon>Streptophyta</taxon>
        <taxon>Embryophyta</taxon>
        <taxon>Tracheophyta</taxon>
        <taxon>Spermatophyta</taxon>
        <taxon>Magnoliopsida</taxon>
        <taxon>eudicotyledons</taxon>
        <taxon>Gunneridae</taxon>
        <taxon>Pentapetalae</taxon>
        <taxon>asterids</taxon>
        <taxon>lamiids</taxon>
        <taxon>Gentianales</taxon>
        <taxon>Rubiaceae</taxon>
        <taxon>Cinchonoideae</taxon>
        <taxon>Cinchoneae</taxon>
        <taxon>Cinchona</taxon>
    </lineage>
</organism>
<gene>
    <name evidence="1" type="ORF">ACH5RR_018795</name>
</gene>
<protein>
    <recommendedName>
        <fullName evidence="3">NTF2 domain-containing protein</fullName>
    </recommendedName>
</protein>
<sequence>MASFLPKVQTTTSPSVTDDEFKLFHSIDRRLYTRLIFNLGRDRAESMQVMAFWMWLEQEVVDNLTLVSQMLSIPSPLLNDLANESVKCLNCVEGDTFPYGEKTKDQLVLLPSFVERNISFHYFYENRIGVLRGVSKMIGQVCSRAFRGLHESSVRGTGFLPVVPKGSFYTTREKQGHGGVRNQNPKLNPLLVEKVGEKTSLFGEVGNNSNNIIGNGVMNMVNNVTANPYRFPGYNNHMQSFGSVIFPMTGGISRQLTEEEIMENELCYMLNDLMGENDGVCPDERTIFLTFSKGYPISEIELRDFFTRKFGDFIETIHMQEVPPNEQVLYARVVAKSSLALAKVVEGGKAKYTINGKHVWARNRLAWLWNFQDLTSAKTEPSKDEDGDPTQQHNVNSPKAVVSDSIMKVLPFVLKMREFGEEMAITMLVSGNLEFSMEFEDINEEEIKGVFYVYLYFDGYVPFSFVVQGNGVCLDVVELGRDVSSAKYLDFVS</sequence>
<dbReference type="AlphaFoldDB" id="A0ABD2ZP50"/>
<evidence type="ECO:0000313" key="2">
    <source>
        <dbReference type="Proteomes" id="UP001630127"/>
    </source>
</evidence>